<proteinExistence type="predicted"/>
<feature type="chain" id="PRO_5045840320" evidence="1">
    <location>
        <begin position="28"/>
        <end position="140"/>
    </location>
</feature>
<sequence>MALQPCSRALAGALCALGLGAALPVLAQSPAAPPPALKRTIVERADVAQPGREAVVVKAELAAGGHAGRHTHPGDEISYLVDGDGAILVDGEAPRKLKPGEAFVVKAGKVHDLRNDGSAPMHLIGVYVVEKGKPLATPAK</sequence>
<protein>
    <submittedName>
        <fullName evidence="3">Cupin domain-containing protein</fullName>
    </submittedName>
</protein>
<dbReference type="SUPFAM" id="SSF51182">
    <property type="entry name" value="RmlC-like cupins"/>
    <property type="match status" value="1"/>
</dbReference>
<evidence type="ECO:0000256" key="1">
    <source>
        <dbReference type="SAM" id="SignalP"/>
    </source>
</evidence>
<dbReference type="RefSeq" id="WP_258820360.1">
    <property type="nucleotide sequence ID" value="NZ_JANUHB010000001.1"/>
</dbReference>
<reference evidence="3 4" key="1">
    <citation type="submission" date="2022-08" db="EMBL/GenBank/DDBJ databases">
        <title>Reclassification of Massilia species as members of the genera Telluria, Duganella, Pseudoduganella, Mokoshia gen. nov. and Zemynaea gen. nov. using orthogonal and non-orthogonal genome-based approaches.</title>
        <authorList>
            <person name="Bowman J.P."/>
        </authorList>
    </citation>
    <scope>NUCLEOTIDE SEQUENCE [LARGE SCALE GENOMIC DNA]</scope>
    <source>
        <strain evidence="3 4">JCM 31605</strain>
    </source>
</reference>
<keyword evidence="1" id="KW-0732">Signal</keyword>
<dbReference type="Gene3D" id="2.60.120.10">
    <property type="entry name" value="Jelly Rolls"/>
    <property type="match status" value="1"/>
</dbReference>
<dbReference type="Pfam" id="PF07883">
    <property type="entry name" value="Cupin_2"/>
    <property type="match status" value="1"/>
</dbReference>
<gene>
    <name evidence="3" type="ORF">NX774_01370</name>
</gene>
<comment type="caution">
    <text evidence="3">The sequence shown here is derived from an EMBL/GenBank/DDBJ whole genome shotgun (WGS) entry which is preliminary data.</text>
</comment>
<dbReference type="Proteomes" id="UP001206126">
    <property type="component" value="Unassembled WGS sequence"/>
</dbReference>
<dbReference type="PANTHER" id="PTHR38599">
    <property type="entry name" value="CUPIN DOMAIN PROTEIN (AFU_ORTHOLOGUE AFUA_3G13620)"/>
    <property type="match status" value="1"/>
</dbReference>
<feature type="domain" description="Cupin type-2" evidence="2">
    <location>
        <begin position="59"/>
        <end position="126"/>
    </location>
</feature>
<name>A0ABT2D637_9BURK</name>
<dbReference type="CDD" id="cd02235">
    <property type="entry name" value="cupin_BLL4011-like"/>
    <property type="match status" value="1"/>
</dbReference>
<evidence type="ECO:0000313" key="3">
    <source>
        <dbReference type="EMBL" id="MCS0806573.1"/>
    </source>
</evidence>
<dbReference type="EMBL" id="JANUHB010000001">
    <property type="protein sequence ID" value="MCS0806573.1"/>
    <property type="molecule type" value="Genomic_DNA"/>
</dbReference>
<organism evidence="3 4">
    <name type="scientific">Massilia agilis</name>
    <dbReference type="NCBI Taxonomy" id="1811226"/>
    <lineage>
        <taxon>Bacteria</taxon>
        <taxon>Pseudomonadati</taxon>
        <taxon>Pseudomonadota</taxon>
        <taxon>Betaproteobacteria</taxon>
        <taxon>Burkholderiales</taxon>
        <taxon>Oxalobacteraceae</taxon>
        <taxon>Telluria group</taxon>
        <taxon>Massilia</taxon>
    </lineage>
</organism>
<evidence type="ECO:0000313" key="4">
    <source>
        <dbReference type="Proteomes" id="UP001206126"/>
    </source>
</evidence>
<dbReference type="InterPro" id="IPR014710">
    <property type="entry name" value="RmlC-like_jellyroll"/>
</dbReference>
<keyword evidence="4" id="KW-1185">Reference proteome</keyword>
<evidence type="ECO:0000259" key="2">
    <source>
        <dbReference type="Pfam" id="PF07883"/>
    </source>
</evidence>
<dbReference type="InterPro" id="IPR011051">
    <property type="entry name" value="RmlC_Cupin_sf"/>
</dbReference>
<accession>A0ABT2D637</accession>
<feature type="signal peptide" evidence="1">
    <location>
        <begin position="1"/>
        <end position="27"/>
    </location>
</feature>
<dbReference type="InterPro" id="IPR013096">
    <property type="entry name" value="Cupin_2"/>
</dbReference>
<dbReference type="PANTHER" id="PTHR38599:SF1">
    <property type="entry name" value="CUPIN DOMAIN PROTEIN (AFU_ORTHOLOGUE AFUA_3G13620)"/>
    <property type="match status" value="1"/>
</dbReference>